<name>A0ACC1RJ64_9APHY</name>
<proteinExistence type="predicted"/>
<sequence>MANIMPAYFEYAAARLSGGHLPEWRTELLDVLRMVLRRECGTVRMEDLGARGEVRGSDNVGEGIEEEYRKTMRAWNAVVDVERFAQGYDDDCAWTFETGSQGPQDPTGSSVF</sequence>
<evidence type="ECO:0000313" key="1">
    <source>
        <dbReference type="EMBL" id="KAJ3520727.1"/>
    </source>
</evidence>
<evidence type="ECO:0000313" key="2">
    <source>
        <dbReference type="Proteomes" id="UP001148662"/>
    </source>
</evidence>
<organism evidence="1 2">
    <name type="scientific">Phlebia brevispora</name>
    <dbReference type="NCBI Taxonomy" id="194682"/>
    <lineage>
        <taxon>Eukaryota</taxon>
        <taxon>Fungi</taxon>
        <taxon>Dikarya</taxon>
        <taxon>Basidiomycota</taxon>
        <taxon>Agaricomycotina</taxon>
        <taxon>Agaricomycetes</taxon>
        <taxon>Polyporales</taxon>
        <taxon>Meruliaceae</taxon>
        <taxon>Phlebia</taxon>
    </lineage>
</organism>
<dbReference type="Proteomes" id="UP001148662">
    <property type="component" value="Unassembled WGS sequence"/>
</dbReference>
<accession>A0ACC1RJ64</accession>
<reference evidence="1" key="1">
    <citation type="submission" date="2022-07" db="EMBL/GenBank/DDBJ databases">
        <title>Genome Sequence of Phlebia brevispora.</title>
        <authorList>
            <person name="Buettner E."/>
        </authorList>
    </citation>
    <scope>NUCLEOTIDE SEQUENCE</scope>
    <source>
        <strain evidence="1">MPL23</strain>
    </source>
</reference>
<protein>
    <submittedName>
        <fullName evidence="1">Uncharacterized protein</fullName>
    </submittedName>
</protein>
<gene>
    <name evidence="1" type="ORF">NM688_g9121</name>
</gene>
<keyword evidence="2" id="KW-1185">Reference proteome</keyword>
<comment type="caution">
    <text evidence="1">The sequence shown here is derived from an EMBL/GenBank/DDBJ whole genome shotgun (WGS) entry which is preliminary data.</text>
</comment>
<dbReference type="EMBL" id="JANHOG010002707">
    <property type="protein sequence ID" value="KAJ3520727.1"/>
    <property type="molecule type" value="Genomic_DNA"/>
</dbReference>